<dbReference type="EMBL" id="JACHXZ010000001">
    <property type="protein sequence ID" value="MBB3167434.1"/>
    <property type="molecule type" value="Genomic_DNA"/>
</dbReference>
<protein>
    <submittedName>
        <fullName evidence="2">Phosphoglycerol transferase MdoB-like AlkP superfamily enzyme</fullName>
    </submittedName>
</protein>
<feature type="transmembrane region" description="Helical" evidence="1">
    <location>
        <begin position="21"/>
        <end position="40"/>
    </location>
</feature>
<dbReference type="GO" id="GO:0016740">
    <property type="term" value="F:transferase activity"/>
    <property type="evidence" value="ECO:0007669"/>
    <property type="project" value="UniProtKB-KW"/>
</dbReference>
<dbReference type="AlphaFoldDB" id="A0A839UHC3"/>
<organism evidence="2 3">
    <name type="scientific">Simiduia aestuariiviva</name>
    <dbReference type="NCBI Taxonomy" id="1510459"/>
    <lineage>
        <taxon>Bacteria</taxon>
        <taxon>Pseudomonadati</taxon>
        <taxon>Pseudomonadota</taxon>
        <taxon>Gammaproteobacteria</taxon>
        <taxon>Cellvibrionales</taxon>
        <taxon>Cellvibrionaceae</taxon>
        <taxon>Simiduia</taxon>
    </lineage>
</organism>
<keyword evidence="1" id="KW-1133">Transmembrane helix</keyword>
<proteinExistence type="predicted"/>
<feature type="transmembrane region" description="Helical" evidence="1">
    <location>
        <begin position="46"/>
        <end position="66"/>
    </location>
</feature>
<gene>
    <name evidence="2" type="ORF">FHS30_000610</name>
</gene>
<feature type="transmembrane region" description="Helical" evidence="1">
    <location>
        <begin position="130"/>
        <end position="147"/>
    </location>
</feature>
<keyword evidence="2" id="KW-0808">Transferase</keyword>
<dbReference type="Proteomes" id="UP000559987">
    <property type="component" value="Unassembled WGS sequence"/>
</dbReference>
<keyword evidence="1" id="KW-0472">Membrane</keyword>
<feature type="transmembrane region" description="Helical" evidence="1">
    <location>
        <begin position="73"/>
        <end position="92"/>
    </location>
</feature>
<keyword evidence="1" id="KW-0812">Transmembrane</keyword>
<sequence length="149" mass="16065">MNHTYSSRANTQAASLFTTYIVAYLGLIPFMGGLTVLAISEDAQPGLLVFCSYSTALTTFLAGSLWQPQNSNPALSITSTLLVVLAVGALFLSLTRPVLGLILLAICVYSTFFAERFAGRSPAYVRMRGRLTTSVLLLHALAIYLVLQL</sequence>
<name>A0A839UHC3_9GAMM</name>
<feature type="transmembrane region" description="Helical" evidence="1">
    <location>
        <begin position="98"/>
        <end position="118"/>
    </location>
</feature>
<comment type="caution">
    <text evidence="2">The sequence shown here is derived from an EMBL/GenBank/DDBJ whole genome shotgun (WGS) entry which is preliminary data.</text>
</comment>
<evidence type="ECO:0000313" key="3">
    <source>
        <dbReference type="Proteomes" id="UP000559987"/>
    </source>
</evidence>
<dbReference type="RefSeq" id="WP_183908150.1">
    <property type="nucleotide sequence ID" value="NZ_JACHXZ010000001.1"/>
</dbReference>
<evidence type="ECO:0000313" key="2">
    <source>
        <dbReference type="EMBL" id="MBB3167434.1"/>
    </source>
</evidence>
<reference evidence="2 3" key="1">
    <citation type="submission" date="2020-08" db="EMBL/GenBank/DDBJ databases">
        <title>Genomic Encyclopedia of Type Strains, Phase III (KMG-III): the genomes of soil and plant-associated and newly described type strains.</title>
        <authorList>
            <person name="Whitman W."/>
        </authorList>
    </citation>
    <scope>NUCLEOTIDE SEQUENCE [LARGE SCALE GENOMIC DNA]</scope>
    <source>
        <strain evidence="2 3">CECT 8571</strain>
    </source>
</reference>
<keyword evidence="3" id="KW-1185">Reference proteome</keyword>
<evidence type="ECO:0000256" key="1">
    <source>
        <dbReference type="SAM" id="Phobius"/>
    </source>
</evidence>
<accession>A0A839UHC3</accession>